<comment type="caution">
    <text evidence="2">The sequence shown here is derived from an EMBL/GenBank/DDBJ whole genome shotgun (WGS) entry which is preliminary data.</text>
</comment>
<dbReference type="Proteomes" id="UP001596175">
    <property type="component" value="Unassembled WGS sequence"/>
</dbReference>
<gene>
    <name evidence="2" type="ORF">ACFPK1_27410</name>
</gene>
<reference evidence="3" key="1">
    <citation type="journal article" date="2019" name="Int. J. Syst. Evol. Microbiol.">
        <title>The Global Catalogue of Microorganisms (GCM) 10K type strain sequencing project: providing services to taxonomists for standard genome sequencing and annotation.</title>
        <authorList>
            <consortium name="The Broad Institute Genomics Platform"/>
            <consortium name="The Broad Institute Genome Sequencing Center for Infectious Disease"/>
            <person name="Wu L."/>
            <person name="Ma J."/>
        </authorList>
    </citation>
    <scope>NUCLEOTIDE SEQUENCE [LARGE SCALE GENOMIC DNA]</scope>
    <source>
        <strain evidence="3">XZYJ18</strain>
    </source>
</reference>
<evidence type="ECO:0000313" key="3">
    <source>
        <dbReference type="Proteomes" id="UP001596175"/>
    </source>
</evidence>
<keyword evidence="3" id="KW-1185">Reference proteome</keyword>
<dbReference type="RefSeq" id="WP_378024126.1">
    <property type="nucleotide sequence ID" value="NZ_JBHSKG010000019.1"/>
</dbReference>
<evidence type="ECO:0000256" key="1">
    <source>
        <dbReference type="SAM" id="MobiDB-lite"/>
    </source>
</evidence>
<sequence length="329" mass="34680">MAGDVPGDDEVIGAAHAFADAYGFVIQRVYSLPFAGAIELVQGMSMPDVDEVRQEMLDSLTPVLELRPEGFHQVATGIVEALQFLDEGSPRSGSFFESHTAAVRRLGSWQGAGADAFRTQLDRVEHFAVEQARAMTLLGGYLLASYKIAGLARRDLVAILHGGAVACRALVDAEQVGQMRADIALTSGIAQSTLAALASSSALGAALGVGIIAVGATATLATIDLTATSPEVVVDRVRQERAGLLARMNAEFVDVQGQSQQTFARYDATQTGLLRDPLPPSTDVANPNFRYDDFASPARPAADFAPEVQEASQLPAQEPGVSRIRSALG</sequence>
<protein>
    <submittedName>
        <fullName evidence="2">Uncharacterized protein</fullName>
    </submittedName>
</protein>
<name>A0ABV9ZP61_9PSEU</name>
<dbReference type="EMBL" id="JBHSKG010000019">
    <property type="protein sequence ID" value="MFC5141992.1"/>
    <property type="molecule type" value="Genomic_DNA"/>
</dbReference>
<evidence type="ECO:0000313" key="2">
    <source>
        <dbReference type="EMBL" id="MFC5141992.1"/>
    </source>
</evidence>
<proteinExistence type="predicted"/>
<feature type="region of interest" description="Disordered" evidence="1">
    <location>
        <begin position="293"/>
        <end position="329"/>
    </location>
</feature>
<accession>A0ABV9ZP61</accession>
<organism evidence="2 3">
    <name type="scientific">Actinomycetospora rhizophila</name>
    <dbReference type="NCBI Taxonomy" id="1416876"/>
    <lineage>
        <taxon>Bacteria</taxon>
        <taxon>Bacillati</taxon>
        <taxon>Actinomycetota</taxon>
        <taxon>Actinomycetes</taxon>
        <taxon>Pseudonocardiales</taxon>
        <taxon>Pseudonocardiaceae</taxon>
        <taxon>Actinomycetospora</taxon>
    </lineage>
</organism>